<keyword evidence="1" id="KW-0547">Nucleotide-binding</keyword>
<dbReference type="EMBL" id="JAVDYF010000001">
    <property type="protein sequence ID" value="MDR7353869.1"/>
    <property type="molecule type" value="Genomic_DNA"/>
</dbReference>
<dbReference type="InterPro" id="IPR010016">
    <property type="entry name" value="PxpB"/>
</dbReference>
<dbReference type="Proteomes" id="UP001183619">
    <property type="component" value="Unassembled WGS sequence"/>
</dbReference>
<dbReference type="RefSeq" id="WP_277103799.1">
    <property type="nucleotide sequence ID" value="NZ_BAAAJS010000014.1"/>
</dbReference>
<dbReference type="GO" id="GO:0004860">
    <property type="term" value="F:protein kinase inhibitor activity"/>
    <property type="evidence" value="ECO:0007669"/>
    <property type="project" value="UniProtKB-KW"/>
</dbReference>
<dbReference type="Gene3D" id="3.30.1360.40">
    <property type="match status" value="1"/>
</dbReference>
<dbReference type="SUPFAM" id="SSF160467">
    <property type="entry name" value="PH0987 N-terminal domain-like"/>
    <property type="match status" value="1"/>
</dbReference>
<evidence type="ECO:0000313" key="5">
    <source>
        <dbReference type="EMBL" id="MDR7353869.1"/>
    </source>
</evidence>
<name>A0ABU2B907_9CORY</name>
<keyword evidence="5" id="KW-0649">Protein kinase inhibitor</keyword>
<evidence type="ECO:0000256" key="1">
    <source>
        <dbReference type="ARBA" id="ARBA00022741"/>
    </source>
</evidence>
<dbReference type="PANTHER" id="PTHR34698:SF2">
    <property type="entry name" value="5-OXOPROLINASE SUBUNIT B"/>
    <property type="match status" value="1"/>
</dbReference>
<dbReference type="Gene3D" id="2.40.100.10">
    <property type="entry name" value="Cyclophilin-like"/>
    <property type="match status" value="1"/>
</dbReference>
<dbReference type="InterPro" id="IPR029000">
    <property type="entry name" value="Cyclophilin-like_dom_sf"/>
</dbReference>
<proteinExistence type="predicted"/>
<keyword evidence="2" id="KW-0378">Hydrolase</keyword>
<dbReference type="PANTHER" id="PTHR34698">
    <property type="entry name" value="5-OXOPROLINASE SUBUNIT B"/>
    <property type="match status" value="1"/>
</dbReference>
<dbReference type="Pfam" id="PF02682">
    <property type="entry name" value="CT_C_D"/>
    <property type="match status" value="1"/>
</dbReference>
<keyword evidence="3" id="KW-0067">ATP-binding</keyword>
<comment type="caution">
    <text evidence="5">The sequence shown here is derived from an EMBL/GenBank/DDBJ whole genome shotgun (WGS) entry which is preliminary data.</text>
</comment>
<sequence length="209" mass="22618">MRVQLCGEHAVLVDVDTPAEVTALTRSLQAAKLPHVVDIVPAARTVLVMVDPASGDPISLIPRIKNLDVQAITEGEKPTVVEIPVNYQGMDFSHVCRLNDLTSSELIFLHTHTVWEAAFGGFAPGFMYLQANSTPDDFLWDTPRLDSPRSAIPAGSVGLAGPFSAVYPQQSPGGWQLIGHTSLTMWDVQRPQPSLITPGNIIKFVQVNA</sequence>
<feature type="domain" description="Carboxyltransferase" evidence="4">
    <location>
        <begin position="1"/>
        <end position="196"/>
    </location>
</feature>
<protein>
    <submittedName>
        <fullName evidence="5">KipI family sensor histidine kinase inhibitor</fullName>
    </submittedName>
</protein>
<dbReference type="SUPFAM" id="SSF50891">
    <property type="entry name" value="Cyclophilin-like"/>
    <property type="match status" value="1"/>
</dbReference>
<reference evidence="5 6" key="1">
    <citation type="submission" date="2023-07" db="EMBL/GenBank/DDBJ databases">
        <title>Sequencing the genomes of 1000 actinobacteria strains.</title>
        <authorList>
            <person name="Klenk H.-P."/>
        </authorList>
    </citation>
    <scope>NUCLEOTIDE SEQUENCE [LARGE SCALE GENOMIC DNA]</scope>
    <source>
        <strain evidence="5 6">DSM 44508</strain>
    </source>
</reference>
<dbReference type="SMART" id="SM00796">
    <property type="entry name" value="AHS1"/>
    <property type="match status" value="1"/>
</dbReference>
<evidence type="ECO:0000259" key="4">
    <source>
        <dbReference type="SMART" id="SM00796"/>
    </source>
</evidence>
<evidence type="ECO:0000313" key="6">
    <source>
        <dbReference type="Proteomes" id="UP001183619"/>
    </source>
</evidence>
<gene>
    <name evidence="5" type="ORF">J2S37_000407</name>
</gene>
<organism evidence="5 6">
    <name type="scientific">Corynebacterium felinum</name>
    <dbReference type="NCBI Taxonomy" id="131318"/>
    <lineage>
        <taxon>Bacteria</taxon>
        <taxon>Bacillati</taxon>
        <taxon>Actinomycetota</taxon>
        <taxon>Actinomycetes</taxon>
        <taxon>Mycobacteriales</taxon>
        <taxon>Corynebacteriaceae</taxon>
        <taxon>Corynebacterium</taxon>
    </lineage>
</organism>
<evidence type="ECO:0000256" key="3">
    <source>
        <dbReference type="ARBA" id="ARBA00022840"/>
    </source>
</evidence>
<evidence type="ECO:0000256" key="2">
    <source>
        <dbReference type="ARBA" id="ARBA00022801"/>
    </source>
</evidence>
<accession>A0ABU2B907</accession>
<dbReference type="InterPro" id="IPR003833">
    <property type="entry name" value="CT_C_D"/>
</dbReference>
<keyword evidence="6" id="KW-1185">Reference proteome</keyword>